<keyword evidence="3" id="KW-0413">Isomerase</keyword>
<dbReference type="Pfam" id="PF13538">
    <property type="entry name" value="UvrD_C_2"/>
    <property type="match status" value="1"/>
</dbReference>
<keyword evidence="6" id="KW-1185">Reference proteome</keyword>
<dbReference type="CDD" id="cd18809">
    <property type="entry name" value="SF1_C_RecD"/>
    <property type="match status" value="1"/>
</dbReference>
<dbReference type="Gene3D" id="1.10.10.2220">
    <property type="match status" value="1"/>
</dbReference>
<keyword evidence="3 5" id="KW-0347">Helicase</keyword>
<dbReference type="GO" id="GO:0005524">
    <property type="term" value="F:ATP binding"/>
    <property type="evidence" value="ECO:0007669"/>
    <property type="project" value="UniProtKB-UniRule"/>
</dbReference>
<dbReference type="STRING" id="426128.SAMN05660297_00683"/>
<dbReference type="InterPro" id="IPR027417">
    <property type="entry name" value="P-loop_NTPase"/>
</dbReference>
<feature type="binding site" evidence="3">
    <location>
        <begin position="343"/>
        <end position="347"/>
    </location>
    <ligand>
        <name>ATP</name>
        <dbReference type="ChEBI" id="CHEBI:30616"/>
    </ligand>
</feature>
<dbReference type="InterPro" id="IPR027785">
    <property type="entry name" value="UvrD-like_helicase_C"/>
</dbReference>
<dbReference type="GO" id="GO:0003677">
    <property type="term" value="F:DNA binding"/>
    <property type="evidence" value="ECO:0007669"/>
    <property type="project" value="UniProtKB-UniRule"/>
</dbReference>
<dbReference type="EMBL" id="FOHU01000002">
    <property type="protein sequence ID" value="SES84080.1"/>
    <property type="molecule type" value="Genomic_DNA"/>
</dbReference>
<dbReference type="InterPro" id="IPR055446">
    <property type="entry name" value="RecD2_N_OB"/>
</dbReference>
<dbReference type="PANTHER" id="PTHR43788:SF6">
    <property type="entry name" value="DNA HELICASE B"/>
    <property type="match status" value="1"/>
</dbReference>
<dbReference type="RefSeq" id="WP_090439334.1">
    <property type="nucleotide sequence ID" value="NZ_FOHU01000002.1"/>
</dbReference>
<evidence type="ECO:0000313" key="5">
    <source>
        <dbReference type="EMBL" id="SES84080.1"/>
    </source>
</evidence>
<dbReference type="InterPro" id="IPR050534">
    <property type="entry name" value="Coronavir_polyprotein_1ab"/>
</dbReference>
<dbReference type="InterPro" id="IPR010994">
    <property type="entry name" value="RuvA_2-like"/>
</dbReference>
<comment type="similarity">
    <text evidence="3">Belongs to the RecD family. RecD2 subfamily.</text>
</comment>
<dbReference type="SUPFAM" id="SSF47781">
    <property type="entry name" value="RuvA domain 2-like"/>
    <property type="match status" value="1"/>
</dbReference>
<dbReference type="InterPro" id="IPR029493">
    <property type="entry name" value="RecD2-like_HHH"/>
</dbReference>
<name>A0A1H9ZSA6_9FIRM</name>
<dbReference type="GO" id="GO:0017116">
    <property type="term" value="F:single-stranded DNA helicase activity"/>
    <property type="evidence" value="ECO:0007669"/>
    <property type="project" value="TreeGrafter"/>
</dbReference>
<dbReference type="SMART" id="SM00382">
    <property type="entry name" value="AAA"/>
    <property type="match status" value="1"/>
</dbReference>
<proteinExistence type="inferred from homology"/>
<dbReference type="InterPro" id="IPR003593">
    <property type="entry name" value="AAA+_ATPase"/>
</dbReference>
<dbReference type="EC" id="5.6.2.3" evidence="3"/>
<dbReference type="OrthoDB" id="9803432at2"/>
<dbReference type="SUPFAM" id="SSF52540">
    <property type="entry name" value="P-loop containing nucleoside triphosphate hydrolases"/>
    <property type="match status" value="1"/>
</dbReference>
<dbReference type="Pfam" id="PF14490">
    <property type="entry name" value="HHH_RecD2"/>
    <property type="match status" value="1"/>
</dbReference>
<dbReference type="Proteomes" id="UP000199568">
    <property type="component" value="Unassembled WGS sequence"/>
</dbReference>
<dbReference type="InterPro" id="IPR006345">
    <property type="entry name" value="RecD2"/>
</dbReference>
<dbReference type="GO" id="GO:0006310">
    <property type="term" value="P:DNA recombination"/>
    <property type="evidence" value="ECO:0007669"/>
    <property type="project" value="InterPro"/>
</dbReference>
<keyword evidence="3" id="KW-0238">DNA-binding</keyword>
<evidence type="ECO:0000313" key="6">
    <source>
        <dbReference type="Proteomes" id="UP000199568"/>
    </source>
</evidence>
<dbReference type="GO" id="GO:0016887">
    <property type="term" value="F:ATP hydrolysis activity"/>
    <property type="evidence" value="ECO:0007669"/>
    <property type="project" value="RHEA"/>
</dbReference>
<dbReference type="Pfam" id="PF13245">
    <property type="entry name" value="AAA_19"/>
    <property type="match status" value="1"/>
</dbReference>
<organism evidence="5 6">
    <name type="scientific">Natronincola peptidivorans</name>
    <dbReference type="NCBI Taxonomy" id="426128"/>
    <lineage>
        <taxon>Bacteria</taxon>
        <taxon>Bacillati</taxon>
        <taxon>Bacillota</taxon>
        <taxon>Clostridia</taxon>
        <taxon>Peptostreptococcales</taxon>
        <taxon>Natronincolaceae</taxon>
        <taxon>Natronincola</taxon>
    </lineage>
</organism>
<reference evidence="5 6" key="1">
    <citation type="submission" date="2016-10" db="EMBL/GenBank/DDBJ databases">
        <authorList>
            <person name="de Groot N.N."/>
        </authorList>
    </citation>
    <scope>NUCLEOTIDE SEQUENCE [LARGE SCALE GENOMIC DNA]</scope>
    <source>
        <strain evidence="5 6">DSM 18979</strain>
    </source>
</reference>
<dbReference type="GO" id="GO:0043139">
    <property type="term" value="F:5'-3' DNA helicase activity"/>
    <property type="evidence" value="ECO:0007669"/>
    <property type="project" value="UniProtKB-UniRule"/>
</dbReference>
<keyword evidence="2 3" id="KW-0067">ATP-binding</keyword>
<accession>A0A1H9ZSA6</accession>
<evidence type="ECO:0000256" key="1">
    <source>
        <dbReference type="ARBA" id="ARBA00022741"/>
    </source>
</evidence>
<comment type="catalytic activity">
    <reaction evidence="3">
        <text>ATP + H2O = ADP + phosphate + H(+)</text>
        <dbReference type="Rhea" id="RHEA:13065"/>
        <dbReference type="ChEBI" id="CHEBI:15377"/>
        <dbReference type="ChEBI" id="CHEBI:15378"/>
        <dbReference type="ChEBI" id="CHEBI:30616"/>
        <dbReference type="ChEBI" id="CHEBI:43474"/>
        <dbReference type="ChEBI" id="CHEBI:456216"/>
        <dbReference type="EC" id="5.6.2.3"/>
    </reaction>
</comment>
<dbReference type="HAMAP" id="MF_01488">
    <property type="entry name" value="RecD2"/>
    <property type="match status" value="1"/>
</dbReference>
<dbReference type="Gene3D" id="2.30.30.940">
    <property type="match status" value="1"/>
</dbReference>
<feature type="domain" description="AAA+ ATPase" evidence="4">
    <location>
        <begin position="332"/>
        <end position="451"/>
    </location>
</feature>
<dbReference type="NCBIfam" id="TIGR01448">
    <property type="entry name" value="recD_rel"/>
    <property type="match status" value="1"/>
</dbReference>
<dbReference type="PANTHER" id="PTHR43788">
    <property type="entry name" value="DNA2/NAM7 HELICASE FAMILY MEMBER"/>
    <property type="match status" value="1"/>
</dbReference>
<keyword evidence="3" id="KW-0378">Hydrolase</keyword>
<dbReference type="Pfam" id="PF18335">
    <property type="entry name" value="SH3_13"/>
    <property type="match status" value="1"/>
</dbReference>
<protein>
    <recommendedName>
        <fullName evidence="3">ATP-dependent RecD2 DNA helicase</fullName>
        <ecNumber evidence="3">5.6.2.3</ecNumber>
    </recommendedName>
    <alternativeName>
        <fullName evidence="3">DNA 5'-3' helicase subunit RecD2</fullName>
    </alternativeName>
</protein>
<dbReference type="InterPro" id="IPR041451">
    <property type="entry name" value="RecD2_SH13"/>
</dbReference>
<gene>
    <name evidence="3" type="primary">recD2</name>
    <name evidence="5" type="ORF">SAMN05660297_00683</name>
</gene>
<evidence type="ECO:0000256" key="2">
    <source>
        <dbReference type="ARBA" id="ARBA00022840"/>
    </source>
</evidence>
<keyword evidence="1 3" id="KW-0547">Nucleotide-binding</keyword>
<dbReference type="Pfam" id="PF23139">
    <property type="entry name" value="OB_YrrC"/>
    <property type="match status" value="1"/>
</dbReference>
<dbReference type="AlphaFoldDB" id="A0A1H9ZSA6"/>
<dbReference type="CDD" id="cd17933">
    <property type="entry name" value="DEXSc_RecD-like"/>
    <property type="match status" value="1"/>
</dbReference>
<comment type="function">
    <text evidence="3">DNA-dependent ATPase and ATP-dependent 5'-3' DNA helicase. Has no activity on blunt DNA or DNA with 3'-overhangs, requires at least 10 bases of 5'-ssDNA for helicase activity.</text>
</comment>
<dbReference type="Gene3D" id="3.40.50.300">
    <property type="entry name" value="P-loop containing nucleotide triphosphate hydrolases"/>
    <property type="match status" value="2"/>
</dbReference>
<evidence type="ECO:0000259" key="4">
    <source>
        <dbReference type="SMART" id="SM00382"/>
    </source>
</evidence>
<dbReference type="Gene3D" id="1.10.150.20">
    <property type="entry name" value="5' to 3' exonuclease, C-terminal subdomain"/>
    <property type="match status" value="1"/>
</dbReference>
<evidence type="ECO:0000256" key="3">
    <source>
        <dbReference type="HAMAP-Rule" id="MF_01488"/>
    </source>
</evidence>
<dbReference type="GO" id="GO:0009338">
    <property type="term" value="C:exodeoxyribonuclease V complex"/>
    <property type="evidence" value="ECO:0007669"/>
    <property type="project" value="TreeGrafter"/>
</dbReference>
<sequence length="743" mass="84423">MLEVEGRLTEIIFKNESNGYMVAILETHEEEITAVGYLPALREGDHLLVKGNWILHPVYGHQLEVLEYRPILPSTEEGIIHYLSSGIIIGIGKKMAKRLVDHFGKETLEIIEYHPHRLTEVSGIGTAKAATIAEAFQEQRELREIILFLSQYGITPNYAVKIYKTYGENTIAMIQENPYRLAEDIVGIGFITADKIANTMGIAVNSPYRIYAGTKYMLNTFHLEGHTYAPKDLLIQKASALLKVPEEMVQEAVQNLALDQKIQMERQGEEIAVYSMPYYYAETNACKKLIELSRVKMDKLRIEIEAEIQHLQQEDGIFLATKQKEAVKEAIENGILVITGGPGTGKTTTINTLIKIFEKLEKKVVLGAPTGRASKRMKEATGKEAKTIHRMLELGFAEEEDTMMFLRNEENPIEGDVIIIDEASMVDILLMHSLMKAIALGTRVIIVGDVDQLPSVGAGNVLKDIIESKIIKVVRLQEIFRQAEESMIIVNAHKINRGQYPLLNVKDKDFYFIAKKQKGNIVKTILDLVKDRLPKHYQYHPVKDIQVLTPMKKGEVGTINFNKELQHALNPPSQRKQEKEIKGKAFRVGDKVMQIKNNYTLKWESLDPDAEEEKGEGIFNGDIGYIQSIDQEDQELVVLFDDYRLVSYNFSQLEELELAYSVTIHKSQGSEFPVVVMPIAWGPPMLLTRNLLYTAITRAKQLVVLVGAENYLQMMVNNDKIIQRYSGLAYRLNKFYEFHFMKD</sequence>